<dbReference type="Proteomes" id="UP000014760">
    <property type="component" value="Unassembled WGS sequence"/>
</dbReference>
<dbReference type="EnsemblMetazoa" id="CapteT189782">
    <property type="protein sequence ID" value="CapteP189782"/>
    <property type="gene ID" value="CapteG189782"/>
</dbReference>
<proteinExistence type="predicted"/>
<dbReference type="EnsemblMetazoa" id="CapteT185039">
    <property type="protein sequence ID" value="CapteP185039"/>
    <property type="gene ID" value="CapteG185039"/>
</dbReference>
<dbReference type="EMBL" id="KB311427">
    <property type="protein sequence ID" value="ELT89279.1"/>
    <property type="molecule type" value="Genomic_DNA"/>
</dbReference>
<evidence type="ECO:0000313" key="3">
    <source>
        <dbReference type="EMBL" id="ELT89279.1"/>
    </source>
</evidence>
<evidence type="ECO:0000313" key="4">
    <source>
        <dbReference type="EnsemblMetazoa" id="CapteP185039"/>
    </source>
</evidence>
<evidence type="ECO:0000313" key="5">
    <source>
        <dbReference type="Proteomes" id="UP000014760"/>
    </source>
</evidence>
<name>R7T5C1_CAPTE</name>
<protein>
    <submittedName>
        <fullName evidence="2 4">Uncharacterized protein</fullName>
    </submittedName>
</protein>
<gene>
    <name evidence="3" type="ORF">CAPTEDRAFT_185039</name>
    <name evidence="2" type="ORF">CAPTEDRAFT_189782</name>
</gene>
<keyword evidence="5" id="KW-1185">Reference proteome</keyword>
<accession>R7T5C1</accession>
<reference evidence="5" key="1">
    <citation type="submission" date="2012-12" db="EMBL/GenBank/DDBJ databases">
        <authorList>
            <person name="Hellsten U."/>
            <person name="Grimwood J."/>
            <person name="Chapman J.A."/>
            <person name="Shapiro H."/>
            <person name="Aerts A."/>
            <person name="Otillar R.P."/>
            <person name="Terry A.Y."/>
            <person name="Boore J.L."/>
            <person name="Simakov O."/>
            <person name="Marletaz F."/>
            <person name="Cho S.-J."/>
            <person name="Edsinger-Gonzales E."/>
            <person name="Havlak P."/>
            <person name="Kuo D.-H."/>
            <person name="Larsson T."/>
            <person name="Lv J."/>
            <person name="Arendt D."/>
            <person name="Savage R."/>
            <person name="Osoegawa K."/>
            <person name="de Jong P."/>
            <person name="Lindberg D.R."/>
            <person name="Seaver E.C."/>
            <person name="Weisblat D.A."/>
            <person name="Putnam N.H."/>
            <person name="Grigoriev I.V."/>
            <person name="Rokhsar D.S."/>
        </authorList>
    </citation>
    <scope>NUCLEOTIDE SEQUENCE</scope>
    <source>
        <strain evidence="5">I ESC-2004</strain>
    </source>
</reference>
<dbReference type="EMBL" id="AMQN01033510">
    <property type="status" value="NOT_ANNOTATED_CDS"/>
    <property type="molecule type" value="Genomic_DNA"/>
</dbReference>
<dbReference type="AlphaFoldDB" id="R7T5C1"/>
<dbReference type="HOGENOM" id="CLU_2239143_0_0_1"/>
<evidence type="ECO:0000256" key="1">
    <source>
        <dbReference type="SAM" id="MobiDB-lite"/>
    </source>
</evidence>
<organism evidence="2">
    <name type="scientific">Capitella teleta</name>
    <name type="common">Polychaete worm</name>
    <dbReference type="NCBI Taxonomy" id="283909"/>
    <lineage>
        <taxon>Eukaryota</taxon>
        <taxon>Metazoa</taxon>
        <taxon>Spiralia</taxon>
        <taxon>Lophotrochozoa</taxon>
        <taxon>Annelida</taxon>
        <taxon>Polychaeta</taxon>
        <taxon>Sedentaria</taxon>
        <taxon>Scolecida</taxon>
        <taxon>Capitellidae</taxon>
        <taxon>Capitella</taxon>
    </lineage>
</organism>
<evidence type="ECO:0000313" key="2">
    <source>
        <dbReference type="EMBL" id="ELT88298.1"/>
    </source>
</evidence>
<sequence length="105" mass="11888">MDSSIVIAGILDYEIMLYIKGCGNDYPFFCLIEKNVSQKHQLTKVWGCLAGPGGHWVSGHYYEKAPGRRQYQGGTVGKYYEEAEDRQGDIRDQAEATNKELVDYC</sequence>
<reference evidence="4" key="3">
    <citation type="submission" date="2015-06" db="UniProtKB">
        <authorList>
            <consortium name="EnsemblMetazoa"/>
        </authorList>
    </citation>
    <scope>IDENTIFICATION</scope>
</reference>
<reference evidence="2 5" key="2">
    <citation type="journal article" date="2013" name="Nature">
        <title>Insights into bilaterian evolution from three spiralian genomes.</title>
        <authorList>
            <person name="Simakov O."/>
            <person name="Marletaz F."/>
            <person name="Cho S.J."/>
            <person name="Edsinger-Gonzales E."/>
            <person name="Havlak P."/>
            <person name="Hellsten U."/>
            <person name="Kuo D.H."/>
            <person name="Larsson T."/>
            <person name="Lv J."/>
            <person name="Arendt D."/>
            <person name="Savage R."/>
            <person name="Osoegawa K."/>
            <person name="de Jong P."/>
            <person name="Grimwood J."/>
            <person name="Chapman J.A."/>
            <person name="Shapiro H."/>
            <person name="Aerts A."/>
            <person name="Otillar R.P."/>
            <person name="Terry A.Y."/>
            <person name="Boore J.L."/>
            <person name="Grigoriev I.V."/>
            <person name="Lindberg D.R."/>
            <person name="Seaver E.C."/>
            <person name="Weisblat D.A."/>
            <person name="Putnam N.H."/>
            <person name="Rokhsar D.S."/>
        </authorList>
    </citation>
    <scope>NUCLEOTIDE SEQUENCE</scope>
    <source>
        <strain evidence="2 5">I ESC-2004</strain>
    </source>
</reference>
<dbReference type="EMBL" id="KB311875">
    <property type="protein sequence ID" value="ELT88298.1"/>
    <property type="molecule type" value="Genomic_DNA"/>
</dbReference>
<feature type="region of interest" description="Disordered" evidence="1">
    <location>
        <begin position="84"/>
        <end position="105"/>
    </location>
</feature>
<dbReference type="EMBL" id="AMQN01014913">
    <property type="status" value="NOT_ANNOTATED_CDS"/>
    <property type="molecule type" value="Genomic_DNA"/>
</dbReference>